<dbReference type="PANTHER" id="PTHR24148:SF81">
    <property type="entry name" value="HETEROKARYON INCOMPATIBILITY DOMAIN-CONTAINING PROTEIN"/>
    <property type="match status" value="1"/>
</dbReference>
<evidence type="ECO:0000313" key="3">
    <source>
        <dbReference type="Proteomes" id="UP000250140"/>
    </source>
</evidence>
<keyword evidence="3" id="KW-1185">Reference proteome</keyword>
<accession>A0A8E2F6S9</accession>
<dbReference type="AlphaFoldDB" id="A0A8E2F6S9"/>
<name>A0A8E2F6S9_9PEZI</name>
<organism evidence="2 3">
    <name type="scientific">Glonium stellatum</name>
    <dbReference type="NCBI Taxonomy" id="574774"/>
    <lineage>
        <taxon>Eukaryota</taxon>
        <taxon>Fungi</taxon>
        <taxon>Dikarya</taxon>
        <taxon>Ascomycota</taxon>
        <taxon>Pezizomycotina</taxon>
        <taxon>Dothideomycetes</taxon>
        <taxon>Pleosporomycetidae</taxon>
        <taxon>Gloniales</taxon>
        <taxon>Gloniaceae</taxon>
        <taxon>Glonium</taxon>
    </lineage>
</organism>
<feature type="non-terminal residue" evidence="2">
    <location>
        <position position="1"/>
    </location>
</feature>
<feature type="domain" description="Heterokaryon incompatibility" evidence="1">
    <location>
        <begin position="2"/>
        <end position="59"/>
    </location>
</feature>
<dbReference type="Pfam" id="PF06985">
    <property type="entry name" value="HET"/>
    <property type="match status" value="1"/>
</dbReference>
<dbReference type="EMBL" id="KV749058">
    <property type="protein sequence ID" value="OCL11348.1"/>
    <property type="molecule type" value="Genomic_DNA"/>
</dbReference>
<dbReference type="OrthoDB" id="194358at2759"/>
<dbReference type="Proteomes" id="UP000250140">
    <property type="component" value="Unassembled WGS sequence"/>
</dbReference>
<dbReference type="PANTHER" id="PTHR24148">
    <property type="entry name" value="ANKYRIN REPEAT DOMAIN-CONTAINING PROTEIN 39 HOMOLOG-RELATED"/>
    <property type="match status" value="1"/>
</dbReference>
<feature type="non-terminal residue" evidence="2">
    <location>
        <position position="59"/>
    </location>
</feature>
<proteinExistence type="predicted"/>
<sequence>FITRNCEAALQTLRSEGEERISWVDAICINQDDIQERNSQVRLMPAVYHQATRVLAYLG</sequence>
<dbReference type="InterPro" id="IPR052895">
    <property type="entry name" value="HetReg/Transcr_Mod"/>
</dbReference>
<evidence type="ECO:0000313" key="2">
    <source>
        <dbReference type="EMBL" id="OCL11348.1"/>
    </source>
</evidence>
<gene>
    <name evidence="2" type="ORF">AOQ84DRAFT_276487</name>
</gene>
<reference evidence="2 3" key="1">
    <citation type="journal article" date="2016" name="Nat. Commun.">
        <title>Ectomycorrhizal ecology is imprinted in the genome of the dominant symbiotic fungus Cenococcum geophilum.</title>
        <authorList>
            <consortium name="DOE Joint Genome Institute"/>
            <person name="Peter M."/>
            <person name="Kohler A."/>
            <person name="Ohm R.A."/>
            <person name="Kuo A."/>
            <person name="Krutzmann J."/>
            <person name="Morin E."/>
            <person name="Arend M."/>
            <person name="Barry K.W."/>
            <person name="Binder M."/>
            <person name="Choi C."/>
            <person name="Clum A."/>
            <person name="Copeland A."/>
            <person name="Grisel N."/>
            <person name="Haridas S."/>
            <person name="Kipfer T."/>
            <person name="LaButti K."/>
            <person name="Lindquist E."/>
            <person name="Lipzen A."/>
            <person name="Maire R."/>
            <person name="Meier B."/>
            <person name="Mihaltcheva S."/>
            <person name="Molinier V."/>
            <person name="Murat C."/>
            <person name="Poggeler S."/>
            <person name="Quandt C.A."/>
            <person name="Sperisen C."/>
            <person name="Tritt A."/>
            <person name="Tisserant E."/>
            <person name="Crous P.W."/>
            <person name="Henrissat B."/>
            <person name="Nehls U."/>
            <person name="Egli S."/>
            <person name="Spatafora J.W."/>
            <person name="Grigoriev I.V."/>
            <person name="Martin F.M."/>
        </authorList>
    </citation>
    <scope>NUCLEOTIDE SEQUENCE [LARGE SCALE GENOMIC DNA]</scope>
    <source>
        <strain evidence="2 3">CBS 207.34</strain>
    </source>
</reference>
<evidence type="ECO:0000259" key="1">
    <source>
        <dbReference type="Pfam" id="PF06985"/>
    </source>
</evidence>
<protein>
    <submittedName>
        <fullName evidence="2">Heterokaryon incompatibility</fullName>
    </submittedName>
</protein>
<dbReference type="InterPro" id="IPR010730">
    <property type="entry name" value="HET"/>
</dbReference>